<keyword evidence="2" id="KW-1185">Reference proteome</keyword>
<dbReference type="GeneID" id="107030206"/>
<dbReference type="RefSeq" id="XP_015087061.1">
    <property type="nucleotide sequence ID" value="XM_015231575.1"/>
</dbReference>
<gene>
    <name evidence="3" type="primary">LOC107030206</name>
</gene>
<organism evidence="2 3">
    <name type="scientific">Solanum pennellii</name>
    <name type="common">Tomato</name>
    <name type="synonym">Lycopersicon pennellii</name>
    <dbReference type="NCBI Taxonomy" id="28526"/>
    <lineage>
        <taxon>Eukaryota</taxon>
        <taxon>Viridiplantae</taxon>
        <taxon>Streptophyta</taxon>
        <taxon>Embryophyta</taxon>
        <taxon>Tracheophyta</taxon>
        <taxon>Spermatophyta</taxon>
        <taxon>Magnoliopsida</taxon>
        <taxon>eudicotyledons</taxon>
        <taxon>Gunneridae</taxon>
        <taxon>Pentapetalae</taxon>
        <taxon>asterids</taxon>
        <taxon>lamiids</taxon>
        <taxon>Solanales</taxon>
        <taxon>Solanaceae</taxon>
        <taxon>Solanoideae</taxon>
        <taxon>Solaneae</taxon>
        <taxon>Solanum</taxon>
        <taxon>Solanum subgen. Lycopersicon</taxon>
    </lineage>
</organism>
<evidence type="ECO:0000256" key="1">
    <source>
        <dbReference type="SAM" id="MobiDB-lite"/>
    </source>
</evidence>
<dbReference type="Proteomes" id="UP000694930">
    <property type="component" value="Chromosome 9"/>
</dbReference>
<proteinExistence type="predicted"/>
<name>A0ABM1HL30_SOLPN</name>
<sequence>MSLFFTGLGRASSKEGRDAMLISDMDVSRLIVYVQQVKEEKLRDKSKKSKTGNESVHQKYGMNWPQFHKQKGSAPSSTSVPAPRNKGNRAQSSSVAPPERASLEELFLVLAEGENRLYAITSLQEQENSPDIVTSIIKVFTFGV</sequence>
<reference evidence="3" key="2">
    <citation type="submission" date="2025-08" db="UniProtKB">
        <authorList>
            <consortium name="RefSeq"/>
        </authorList>
    </citation>
    <scope>IDENTIFICATION</scope>
</reference>
<reference evidence="2" key="1">
    <citation type="journal article" date="2014" name="Nat. Genet.">
        <title>The genome of the stress-tolerant wild tomato species Solanum pennellii.</title>
        <authorList>
            <person name="Bolger A."/>
            <person name="Scossa F."/>
            <person name="Bolger M.E."/>
            <person name="Lanz C."/>
            <person name="Maumus F."/>
            <person name="Tohge T."/>
            <person name="Quesneville H."/>
            <person name="Alseekh S."/>
            <person name="Sorensen I."/>
            <person name="Lichtenstein G."/>
            <person name="Fich E.A."/>
            <person name="Conte M."/>
            <person name="Keller H."/>
            <person name="Schneeberger K."/>
            <person name="Schwacke R."/>
            <person name="Ofner I."/>
            <person name="Vrebalov J."/>
            <person name="Xu Y."/>
            <person name="Osorio S."/>
            <person name="Aflitos S.A."/>
            <person name="Schijlen E."/>
            <person name="Jimenez-Gomez J.M."/>
            <person name="Ryngajllo M."/>
            <person name="Kimura S."/>
            <person name="Kumar R."/>
            <person name="Koenig D."/>
            <person name="Headland L.R."/>
            <person name="Maloof J.N."/>
            <person name="Sinha N."/>
            <person name="van Ham R.C."/>
            <person name="Lankhorst R.K."/>
            <person name="Mao L."/>
            <person name="Vogel A."/>
            <person name="Arsova B."/>
            <person name="Panstruga R."/>
            <person name="Fei Z."/>
            <person name="Rose J.K."/>
            <person name="Zamir D."/>
            <person name="Carrari F."/>
            <person name="Giovannoni J.J."/>
            <person name="Weigel D."/>
            <person name="Usadel B."/>
            <person name="Fernie A.R."/>
        </authorList>
    </citation>
    <scope>NUCLEOTIDE SEQUENCE [LARGE SCALE GENOMIC DNA]</scope>
    <source>
        <strain evidence="2">cv. LA0716</strain>
    </source>
</reference>
<accession>A0ABM1HL30</accession>
<feature type="region of interest" description="Disordered" evidence="1">
    <location>
        <begin position="39"/>
        <end position="99"/>
    </location>
</feature>
<protein>
    <submittedName>
        <fullName evidence="3">Uncharacterized protein LOC107030206</fullName>
    </submittedName>
</protein>
<evidence type="ECO:0000313" key="2">
    <source>
        <dbReference type="Proteomes" id="UP000694930"/>
    </source>
</evidence>
<evidence type="ECO:0000313" key="3">
    <source>
        <dbReference type="RefSeq" id="XP_015087061.1"/>
    </source>
</evidence>